<dbReference type="AlphaFoldDB" id="A0A9X1ZUT5"/>
<keyword evidence="3" id="KW-1185">Reference proteome</keyword>
<keyword evidence="1" id="KW-1133">Transmembrane helix</keyword>
<sequence length="204" mass="23411">MEGVFIYWFGWLLWVVITFFWSKSKARFWSAFSLLLFFILLPKTLVFANTTIHLVYVLFSSYLFWQLNKAKECNLVHAFIASITIAAAYAGFQMMMIFDPVVVYIDSRWMIGLMTGIISFFLAATFKLRLLFAFSGLIQGELLTGIVTQHHLYMDYSIGSLYFFDIVAVVGCLYSVVWVFKQASVALANFVVREPKTSVLKQSS</sequence>
<dbReference type="PIRSF" id="PIRSF036710">
    <property type="entry name" value="YphA_Bacsu"/>
    <property type="match status" value="1"/>
</dbReference>
<organism evidence="2 3">
    <name type="scientific">Halalkalibacter alkaliphilus</name>
    <dbReference type="NCBI Taxonomy" id="2917993"/>
    <lineage>
        <taxon>Bacteria</taxon>
        <taxon>Bacillati</taxon>
        <taxon>Bacillota</taxon>
        <taxon>Bacilli</taxon>
        <taxon>Bacillales</taxon>
        <taxon>Bacillaceae</taxon>
        <taxon>Halalkalibacter</taxon>
    </lineage>
</organism>
<feature type="transmembrane region" description="Helical" evidence="1">
    <location>
        <begin position="6"/>
        <end position="22"/>
    </location>
</feature>
<evidence type="ECO:0000313" key="3">
    <source>
        <dbReference type="Proteomes" id="UP001139150"/>
    </source>
</evidence>
<dbReference type="EMBL" id="JAKRYL010000002">
    <property type="protein sequence ID" value="MCL7745894.1"/>
    <property type="molecule type" value="Genomic_DNA"/>
</dbReference>
<keyword evidence="1" id="KW-0472">Membrane</keyword>
<reference evidence="2" key="1">
    <citation type="submission" date="2022-02" db="EMBL/GenBank/DDBJ databases">
        <title>Halalkalibacter sp. nov. isolated from Lonar Lake, India.</title>
        <authorList>
            <person name="Joshi A."/>
            <person name="Thite S."/>
            <person name="Lodha T."/>
        </authorList>
    </citation>
    <scope>NUCLEOTIDE SEQUENCE</scope>
    <source>
        <strain evidence="2">MEB205</strain>
    </source>
</reference>
<feature type="transmembrane region" description="Helical" evidence="1">
    <location>
        <begin position="79"/>
        <end position="105"/>
    </location>
</feature>
<proteinExistence type="predicted"/>
<name>A0A9X1ZUT5_9BACI</name>
<gene>
    <name evidence="2" type="ORF">MF646_02050</name>
</gene>
<feature type="transmembrane region" description="Helical" evidence="1">
    <location>
        <begin position="158"/>
        <end position="180"/>
    </location>
</feature>
<keyword evidence="1" id="KW-0812">Transmembrane</keyword>
<evidence type="ECO:0000256" key="1">
    <source>
        <dbReference type="SAM" id="Phobius"/>
    </source>
</evidence>
<dbReference type="Proteomes" id="UP001139150">
    <property type="component" value="Unassembled WGS sequence"/>
</dbReference>
<dbReference type="Pfam" id="PF24124">
    <property type="entry name" value="YphA"/>
    <property type="match status" value="1"/>
</dbReference>
<dbReference type="InterPro" id="IPR014617">
    <property type="entry name" value="YphA_Bacsu"/>
</dbReference>
<protein>
    <submittedName>
        <fullName evidence="2">Uncharacterized protein</fullName>
    </submittedName>
</protein>
<evidence type="ECO:0000313" key="2">
    <source>
        <dbReference type="EMBL" id="MCL7745894.1"/>
    </source>
</evidence>
<accession>A0A9X1ZUT5</accession>
<feature type="transmembrane region" description="Helical" evidence="1">
    <location>
        <begin position="34"/>
        <end position="59"/>
    </location>
</feature>
<comment type="caution">
    <text evidence="2">The sequence shown here is derived from an EMBL/GenBank/DDBJ whole genome shotgun (WGS) entry which is preliminary data.</text>
</comment>
<dbReference type="RefSeq" id="WP_250094828.1">
    <property type="nucleotide sequence ID" value="NZ_JAKRYL010000002.1"/>
</dbReference>